<dbReference type="STRING" id="169760.PSTEL_04475"/>
<dbReference type="InterPro" id="IPR032710">
    <property type="entry name" value="NTF2-like_dom_sf"/>
</dbReference>
<reference evidence="1 2" key="1">
    <citation type="submission" date="2014-08" db="EMBL/GenBank/DDBJ databases">
        <title>Comparative genomics of the Paenibacillus odorifer group.</title>
        <authorList>
            <person name="den Bakker H.C."/>
            <person name="Tsai Y.-C."/>
            <person name="Martin N."/>
            <person name="Korlach J."/>
            <person name="Wiedmann M."/>
        </authorList>
    </citation>
    <scope>NUCLEOTIDE SEQUENCE [LARGE SCALE GENOMIC DNA]</scope>
    <source>
        <strain evidence="1 2">DSM 14472</strain>
    </source>
</reference>
<dbReference type="HOGENOM" id="CLU_100997_5_0_9"/>
<dbReference type="RefSeq" id="WP_038693710.1">
    <property type="nucleotide sequence ID" value="NZ_CP009286.1"/>
</dbReference>
<organism evidence="1 2">
    <name type="scientific">Paenibacillus stellifer</name>
    <dbReference type="NCBI Taxonomy" id="169760"/>
    <lineage>
        <taxon>Bacteria</taxon>
        <taxon>Bacillati</taxon>
        <taxon>Bacillota</taxon>
        <taxon>Bacilli</taxon>
        <taxon>Bacillales</taxon>
        <taxon>Paenibacillaceae</taxon>
        <taxon>Paenibacillus</taxon>
    </lineage>
</organism>
<dbReference type="EMBL" id="CP009286">
    <property type="protein sequence ID" value="AIQ62472.1"/>
    <property type="molecule type" value="Genomic_DNA"/>
</dbReference>
<protein>
    <submittedName>
        <fullName evidence="1">SnoaL polyketide cyclase</fullName>
    </submittedName>
</protein>
<dbReference type="AlphaFoldDB" id="A0A089LNP0"/>
<accession>A0A089LNP0</accession>
<dbReference type="Proteomes" id="UP000029507">
    <property type="component" value="Chromosome"/>
</dbReference>
<dbReference type="Pfam" id="PF07366">
    <property type="entry name" value="SnoaL"/>
    <property type="match status" value="1"/>
</dbReference>
<gene>
    <name evidence="1" type="ORF">PSTEL_04475</name>
</gene>
<evidence type="ECO:0000313" key="1">
    <source>
        <dbReference type="EMBL" id="AIQ62472.1"/>
    </source>
</evidence>
<sequence length="134" mass="15246">MTNKEIVKGFFVESYQNHNYDFVLQYVAKDYVDHSPANARSNEEAVGILKLVENMFSDMKIEVLDLFEEADMVATRIRYTGIHTGECMGIAATGRKISFEALENFKVVDGQITESWGYWPDLYIKSCLSRSTPG</sequence>
<dbReference type="Gene3D" id="3.10.450.50">
    <property type="match status" value="1"/>
</dbReference>
<evidence type="ECO:0000313" key="2">
    <source>
        <dbReference type="Proteomes" id="UP000029507"/>
    </source>
</evidence>
<keyword evidence="2" id="KW-1185">Reference proteome</keyword>
<dbReference type="PANTHER" id="PTHR38436">
    <property type="entry name" value="POLYKETIDE CYCLASE SNOAL-LIKE DOMAIN"/>
    <property type="match status" value="1"/>
</dbReference>
<dbReference type="PANTHER" id="PTHR38436:SF1">
    <property type="entry name" value="ESTER CYCLASE"/>
    <property type="match status" value="1"/>
</dbReference>
<dbReference type="InterPro" id="IPR009959">
    <property type="entry name" value="Cyclase_SnoaL-like"/>
</dbReference>
<dbReference type="GO" id="GO:0030638">
    <property type="term" value="P:polyketide metabolic process"/>
    <property type="evidence" value="ECO:0007669"/>
    <property type="project" value="InterPro"/>
</dbReference>
<dbReference type="OrthoDB" id="7876517at2"/>
<name>A0A089LNP0_9BACL</name>
<proteinExistence type="predicted"/>
<dbReference type="SUPFAM" id="SSF54427">
    <property type="entry name" value="NTF2-like"/>
    <property type="match status" value="1"/>
</dbReference>
<dbReference type="KEGG" id="pste:PSTEL_04475"/>